<dbReference type="PANTHER" id="PTHR22916">
    <property type="entry name" value="GLYCOSYLTRANSFERASE"/>
    <property type="match status" value="1"/>
</dbReference>
<keyword evidence="3" id="KW-1185">Reference proteome</keyword>
<reference evidence="2 3" key="1">
    <citation type="submission" date="2021-01" db="EMBL/GenBank/DDBJ databases">
        <title>Aequorivita sp. strain KX20305, a bacterium isolated from the sediment collected at a cold seep field in South China Sea.</title>
        <authorList>
            <person name="Zhang H."/>
            <person name="Li C."/>
        </authorList>
    </citation>
    <scope>NUCLEOTIDE SEQUENCE [LARGE SCALE GENOMIC DNA]</scope>
    <source>
        <strain evidence="2 3">KX20305</strain>
    </source>
</reference>
<evidence type="ECO:0000313" key="3">
    <source>
        <dbReference type="Proteomes" id="UP000629420"/>
    </source>
</evidence>
<dbReference type="Pfam" id="PF00535">
    <property type="entry name" value="Glycos_transf_2"/>
    <property type="match status" value="1"/>
</dbReference>
<dbReference type="InterPro" id="IPR001173">
    <property type="entry name" value="Glyco_trans_2-like"/>
</dbReference>
<organism evidence="2 3">
    <name type="scientific">Aequorivita iocasae</name>
    <dbReference type="NCBI Taxonomy" id="2803865"/>
    <lineage>
        <taxon>Bacteria</taxon>
        <taxon>Pseudomonadati</taxon>
        <taxon>Bacteroidota</taxon>
        <taxon>Flavobacteriia</taxon>
        <taxon>Flavobacteriales</taxon>
        <taxon>Flavobacteriaceae</taxon>
        <taxon>Aequorivita</taxon>
    </lineage>
</organism>
<dbReference type="SUPFAM" id="SSF53448">
    <property type="entry name" value="Nucleotide-diphospho-sugar transferases"/>
    <property type="match status" value="1"/>
</dbReference>
<proteinExistence type="predicted"/>
<protein>
    <submittedName>
        <fullName evidence="2">Glycosyltransferase family 2 protein</fullName>
    </submittedName>
</protein>
<dbReference type="EMBL" id="CP068439">
    <property type="protein sequence ID" value="QQX75534.1"/>
    <property type="molecule type" value="Genomic_DNA"/>
</dbReference>
<dbReference type="RefSeq" id="WP_202335352.1">
    <property type="nucleotide sequence ID" value="NZ_CP068439.1"/>
</dbReference>
<dbReference type="CDD" id="cd00761">
    <property type="entry name" value="Glyco_tranf_GTA_type"/>
    <property type="match status" value="1"/>
</dbReference>
<dbReference type="Proteomes" id="UP000629420">
    <property type="component" value="Chromosome"/>
</dbReference>
<dbReference type="Gene3D" id="3.90.550.10">
    <property type="entry name" value="Spore Coat Polysaccharide Biosynthesis Protein SpsA, Chain A"/>
    <property type="match status" value="1"/>
</dbReference>
<evidence type="ECO:0000259" key="1">
    <source>
        <dbReference type="Pfam" id="PF00535"/>
    </source>
</evidence>
<dbReference type="PANTHER" id="PTHR22916:SF3">
    <property type="entry name" value="UDP-GLCNAC:BETAGAL BETA-1,3-N-ACETYLGLUCOSAMINYLTRANSFERASE-LIKE PROTEIN 1"/>
    <property type="match status" value="1"/>
</dbReference>
<sequence>MMPRFSVVISVFNKEKYIADTLKSVLAQTFTDFEVVILNDGSTDKSEAEILKFNDPRIRYFSKENSGASAARNFTIQQANSKYIALMDADDYWYPFYLEEQNRLINQFPNESVFATATEIKRNGKTFKNSYSIKTIGTDAVVVDYFEASQLDSVLLSISTVLNKNVFEVAGWYDPKIKSGEDTDLYVRIGLKYTIVFSPKVCATYVVRKNSLFQSVKNLEEKANFEAYENYEKNNPALKKFLDLNRYSLCILAKIEGNKDAFQKNFQKINLENLSKKQQFLLRQNKTILKYLSKTKDNLEKLGLRLGTFK</sequence>
<name>A0ABX7DQV9_9FLAO</name>
<feature type="domain" description="Glycosyltransferase 2-like" evidence="1">
    <location>
        <begin position="6"/>
        <end position="131"/>
    </location>
</feature>
<gene>
    <name evidence="2" type="ORF">JK629_09250</name>
</gene>
<accession>A0ABX7DQV9</accession>
<evidence type="ECO:0000313" key="2">
    <source>
        <dbReference type="EMBL" id="QQX75534.1"/>
    </source>
</evidence>
<dbReference type="InterPro" id="IPR029044">
    <property type="entry name" value="Nucleotide-diphossugar_trans"/>
</dbReference>